<keyword evidence="3 16" id="KW-1003">Cell membrane</keyword>
<feature type="binding site" evidence="16">
    <location>
        <position position="332"/>
    </location>
    <ligand>
        <name>ATP</name>
        <dbReference type="ChEBI" id="CHEBI:30616"/>
    </ligand>
</feature>
<evidence type="ECO:0000256" key="6">
    <source>
        <dbReference type="ARBA" id="ARBA00022692"/>
    </source>
</evidence>
<dbReference type="InterPro" id="IPR001757">
    <property type="entry name" value="P_typ_ATPase"/>
</dbReference>
<dbReference type="Gene3D" id="2.70.150.10">
    <property type="entry name" value="Calcium-transporting ATPase, cytoplasmic transduction domain A"/>
    <property type="match status" value="1"/>
</dbReference>
<comment type="subcellular location">
    <subcellularLocation>
        <location evidence="16">Cell membrane</location>
        <topology evidence="16">Multi-pass membrane protein</topology>
    </subcellularLocation>
    <subcellularLocation>
        <location evidence="1">Membrane</location>
    </subcellularLocation>
</comment>
<dbReference type="InterPro" id="IPR059000">
    <property type="entry name" value="ATPase_P-type_domA"/>
</dbReference>
<dbReference type="InterPro" id="IPR006391">
    <property type="entry name" value="P-type_ATPase_bsu_IA"/>
</dbReference>
<keyword evidence="8 16" id="KW-0547">Nucleotide-binding</keyword>
<dbReference type="Pfam" id="PF00122">
    <property type="entry name" value="E1-E2_ATPase"/>
    <property type="match status" value="1"/>
</dbReference>
<dbReference type="InterPro" id="IPR018303">
    <property type="entry name" value="ATPase_P-typ_P_site"/>
</dbReference>
<proteinExistence type="inferred from homology"/>
<dbReference type="InParanoid" id="I3TDE4"/>
<comment type="subunit">
    <text evidence="16">The system is composed of three essential subunits: KdpA, KdpB and KdpC.</text>
</comment>
<evidence type="ECO:0000256" key="7">
    <source>
        <dbReference type="ARBA" id="ARBA00022723"/>
    </source>
</evidence>
<dbReference type="SFLD" id="SFLDG00002">
    <property type="entry name" value="C1.7:_P-type_atpase_like"/>
    <property type="match status" value="1"/>
</dbReference>
<evidence type="ECO:0000256" key="13">
    <source>
        <dbReference type="ARBA" id="ARBA00022989"/>
    </source>
</evidence>
<feature type="binding site" evidence="16">
    <location>
        <position position="536"/>
    </location>
    <ligand>
        <name>Mg(2+)</name>
        <dbReference type="ChEBI" id="CHEBI:18420"/>
    </ligand>
</feature>
<dbReference type="InterPro" id="IPR036412">
    <property type="entry name" value="HAD-like_sf"/>
</dbReference>
<keyword evidence="2 16" id="KW-0813">Transport</keyword>
<dbReference type="InterPro" id="IPR023298">
    <property type="entry name" value="ATPase_P-typ_TM_dom_sf"/>
</dbReference>
<comment type="similarity">
    <text evidence="16">Belongs to the cation transport ATPase (P-type) (TC 3.A.3) family. Type IA subfamily.</text>
</comment>
<keyword evidence="19" id="KW-1185">Reference proteome</keyword>
<feature type="binding site" evidence="16">
    <location>
        <position position="336"/>
    </location>
    <ligand>
        <name>ATP</name>
        <dbReference type="ChEBI" id="CHEBI:30616"/>
    </ligand>
</feature>
<evidence type="ECO:0000256" key="15">
    <source>
        <dbReference type="ARBA" id="ARBA00023136"/>
    </source>
</evidence>
<dbReference type="Proteomes" id="UP000005270">
    <property type="component" value="Chromosome"/>
</dbReference>
<evidence type="ECO:0000313" key="18">
    <source>
        <dbReference type="EMBL" id="AFK50782.1"/>
    </source>
</evidence>
<comment type="function">
    <text evidence="16">Part of the high-affinity ATP-driven potassium transport (or Kdp) system, which catalyzes the hydrolysis of ATP coupled with the electrogenic transport of potassium into the cytoplasm. This subunit is responsible for energy coupling to the transport system and for the release of the potassium ions to the cytoplasm.</text>
</comment>
<dbReference type="eggNOG" id="arCOG01577">
    <property type="taxonomic scope" value="Archaea"/>
</dbReference>
<feature type="transmembrane region" description="Helical" evidence="16">
    <location>
        <begin position="55"/>
        <end position="76"/>
    </location>
</feature>
<keyword evidence="7 16" id="KW-0479">Metal-binding</keyword>
<evidence type="ECO:0000256" key="9">
    <source>
        <dbReference type="ARBA" id="ARBA00022840"/>
    </source>
</evidence>
<dbReference type="InterPro" id="IPR044492">
    <property type="entry name" value="P_typ_ATPase_HD_dom"/>
</dbReference>
<evidence type="ECO:0000313" key="19">
    <source>
        <dbReference type="Proteomes" id="UP000005270"/>
    </source>
</evidence>
<name>I3TDE4_THEC1</name>
<dbReference type="PANTHER" id="PTHR43743">
    <property type="entry name" value="POTASSIUM-TRANSPORTING ATPASE ATP-BINDING SUBUNIT"/>
    <property type="match status" value="1"/>
</dbReference>
<dbReference type="GO" id="GO:0005524">
    <property type="term" value="F:ATP binding"/>
    <property type="evidence" value="ECO:0007669"/>
    <property type="project" value="UniProtKB-UniRule"/>
</dbReference>
<dbReference type="Gene3D" id="3.40.1110.10">
    <property type="entry name" value="Calcium-transporting ATPase, cytoplasmic domain N"/>
    <property type="match status" value="1"/>
</dbReference>
<feature type="transmembrane region" description="Helical" evidence="16">
    <location>
        <begin position="632"/>
        <end position="652"/>
    </location>
</feature>
<evidence type="ECO:0000256" key="2">
    <source>
        <dbReference type="ARBA" id="ARBA00022448"/>
    </source>
</evidence>
<dbReference type="NCBIfam" id="TIGR01494">
    <property type="entry name" value="ATPase_P-type"/>
    <property type="match status" value="2"/>
</dbReference>
<dbReference type="PROSITE" id="PS01229">
    <property type="entry name" value="COF_2"/>
    <property type="match status" value="1"/>
</dbReference>
<keyword evidence="10 16" id="KW-0460">Magnesium</keyword>
<feature type="transmembrane region" description="Helical" evidence="16">
    <location>
        <begin position="209"/>
        <end position="231"/>
    </location>
</feature>
<dbReference type="STRING" id="1184251.TCELL_0357"/>
<dbReference type="EMBL" id="CP003531">
    <property type="protein sequence ID" value="AFK50782.1"/>
    <property type="molecule type" value="Genomic_DNA"/>
</dbReference>
<dbReference type="InterPro" id="IPR023299">
    <property type="entry name" value="ATPase_P-typ_cyto_dom_N"/>
</dbReference>
<dbReference type="SUPFAM" id="SSF81653">
    <property type="entry name" value="Calcium ATPase, transduction domain A"/>
    <property type="match status" value="1"/>
</dbReference>
<dbReference type="SUPFAM" id="SSF81660">
    <property type="entry name" value="Metal cation-transporting ATPase, ATP-binding domain N"/>
    <property type="match status" value="1"/>
</dbReference>
<dbReference type="GO" id="GO:0008556">
    <property type="term" value="F:P-type potassium transmembrane transporter activity"/>
    <property type="evidence" value="ECO:0007669"/>
    <property type="project" value="UniProtKB-UniRule"/>
</dbReference>
<keyword evidence="6 16" id="KW-0812">Transmembrane</keyword>
<keyword evidence="11 16" id="KW-0630">Potassium</keyword>
<evidence type="ECO:0000256" key="5">
    <source>
        <dbReference type="ARBA" id="ARBA00022553"/>
    </source>
</evidence>
<evidence type="ECO:0000256" key="3">
    <source>
        <dbReference type="ARBA" id="ARBA00022475"/>
    </source>
</evidence>
<dbReference type="GO" id="GO:0005886">
    <property type="term" value="C:plasma membrane"/>
    <property type="evidence" value="ECO:0007669"/>
    <property type="project" value="UniProtKB-SubCell"/>
</dbReference>
<protein>
    <recommendedName>
        <fullName evidence="16">Potassium-transporting ATPase ATP-binding subunit</fullName>
        <ecNumber evidence="16">7.2.2.6</ecNumber>
    </recommendedName>
    <alternativeName>
        <fullName evidence="16">ATP phosphohydrolase [potassium-transporting] B chain</fullName>
    </alternativeName>
    <alternativeName>
        <fullName evidence="16">Potassium-binding and translocating subunit B</fullName>
    </alternativeName>
    <alternativeName>
        <fullName evidence="16">Potassium-translocating ATPase B chain</fullName>
    </alternativeName>
</protein>
<feature type="transmembrane region" description="Helical" evidence="16">
    <location>
        <begin position="605"/>
        <end position="626"/>
    </location>
</feature>
<dbReference type="RefSeq" id="WP_014737032.1">
    <property type="nucleotide sequence ID" value="NC_017954.1"/>
</dbReference>
<dbReference type="PRINTS" id="PR00119">
    <property type="entry name" value="CATATPASE"/>
</dbReference>
<sequence length="704" mass="76831">MGKLSEFKVEWTSVLTESVKRLNPLYLLKTSPIMFIVELGAFFELPLVLYPSPYLGTWFYVGVFAILLITVWFSTLSESFSEHEAKARVDFLKRFEKEIVAHKLVGDKVVDVKSSELRIGDYVVVEQNEYIPQDGFVVEGEAFVDESMLTGESEPAFKGKGDRVISGTRVVTGKIVVEVAAEPGKSYLDKMIALISGAKRARMRSEVMLSMLLLGLSLIFLVVVASLYFVLGAFGNYPDPSLMISLLVALMPTTIGGLLPAIGISGVLRLASHNVIAKSGKAVEAAGDVDVVIFDKTGTITEGIRSAVEYIPLNNYSERDVAIAAYLSSVGDSTHEAKSIIELAEDKGYVPAKVLVEEAMVASRINYTPSKRYGGIVFAWRGGKRMFGEPEGQPLSRIEKEILAMRSLGEEVRIVKGAPDAILRLLGIDKDPRIEDIVKTIGSHGDTPLLVAFNDVLVGFVVLRDRLKKGIREKIHELKLMGIKTVMITGDNPYTAASIAKEAGIEDFYAQAKPEDKLLLVEREEKQGHVVAVMGDGTNDAPALARADVGVAMHTGTRPAKEAANMIDLNSNPARIVDIIKLGRSILTTRGALTTFSIMNDIAKYFTILPFIISTVVPQASFLNFLNLYNTVTAVLATMIFNAIIIPLLIPLAVRGAGFKVSTFKKLLVRNLIVYGITGAIIPFVAIKLIDTAVAWSIYGVVHW</sequence>
<feature type="transmembrane region" description="Helical" evidence="16">
    <location>
        <begin position="243"/>
        <end position="268"/>
    </location>
</feature>
<dbReference type="HAMAP" id="MF_00285">
    <property type="entry name" value="KdpB"/>
    <property type="match status" value="1"/>
</dbReference>
<evidence type="ECO:0000256" key="12">
    <source>
        <dbReference type="ARBA" id="ARBA00022967"/>
    </source>
</evidence>
<keyword evidence="9 16" id="KW-0067">ATP-binding</keyword>
<dbReference type="SFLD" id="SFLDS00003">
    <property type="entry name" value="Haloacid_Dehalogenase"/>
    <property type="match status" value="1"/>
</dbReference>
<keyword evidence="12 16" id="KW-1278">Translocase</keyword>
<feature type="binding site" evidence="16">
    <location>
        <position position="540"/>
    </location>
    <ligand>
        <name>Mg(2+)</name>
        <dbReference type="ChEBI" id="CHEBI:18420"/>
    </ligand>
</feature>
<comment type="caution">
    <text evidence="16">Lacks conserved residue(s) required for the propagation of feature annotation.</text>
</comment>
<evidence type="ECO:0000256" key="11">
    <source>
        <dbReference type="ARBA" id="ARBA00022958"/>
    </source>
</evidence>
<dbReference type="GO" id="GO:0016887">
    <property type="term" value="F:ATP hydrolysis activity"/>
    <property type="evidence" value="ECO:0007669"/>
    <property type="project" value="InterPro"/>
</dbReference>
<evidence type="ECO:0000256" key="14">
    <source>
        <dbReference type="ARBA" id="ARBA00023065"/>
    </source>
</evidence>
<dbReference type="FunCoup" id="I3TDE4">
    <property type="interactions" value="70"/>
</dbReference>
<reference evidence="18 19" key="1">
    <citation type="journal article" date="2012" name="J. Bacteriol.">
        <title>Complete genome sequence of the hyperthermophilic cellulolytic Crenarchaeon 'Thermogladius cellulolyticus' 1633.</title>
        <authorList>
            <person name="Mardanov A.V."/>
            <person name="Kochetkova T.V."/>
            <person name="Beletsky A.V."/>
            <person name="Bonch-Osmolovskaya E.A."/>
            <person name="Ravin N.V."/>
            <person name="Skryabin K.G."/>
        </authorList>
    </citation>
    <scope>NUCLEOTIDE SEQUENCE [LARGE SCALE GENOMIC DNA]</scope>
    <source>
        <strain evidence="19">DSM 22663 / VKM B-2946 / 1633</strain>
    </source>
</reference>
<dbReference type="EC" id="7.2.2.6" evidence="16"/>
<accession>I3TDE4</accession>
<keyword evidence="5 16" id="KW-0597">Phosphoprotein</keyword>
<dbReference type="InterPro" id="IPR008250">
    <property type="entry name" value="ATPase_P-typ_transduc_dom_A_sf"/>
</dbReference>
<comment type="catalytic activity">
    <reaction evidence="16">
        <text>K(+)(out) + ATP + H2O = K(+)(in) + ADP + phosphate + H(+)</text>
        <dbReference type="Rhea" id="RHEA:16777"/>
        <dbReference type="ChEBI" id="CHEBI:15377"/>
        <dbReference type="ChEBI" id="CHEBI:15378"/>
        <dbReference type="ChEBI" id="CHEBI:29103"/>
        <dbReference type="ChEBI" id="CHEBI:30616"/>
        <dbReference type="ChEBI" id="CHEBI:43474"/>
        <dbReference type="ChEBI" id="CHEBI:456216"/>
        <dbReference type="EC" id="7.2.2.6"/>
    </reaction>
</comment>
<dbReference type="Pfam" id="PF00702">
    <property type="entry name" value="Hydrolase"/>
    <property type="match status" value="1"/>
</dbReference>
<keyword evidence="15 16" id="KW-0472">Membrane</keyword>
<dbReference type="GO" id="GO:0000287">
    <property type="term" value="F:magnesium ion binding"/>
    <property type="evidence" value="ECO:0007669"/>
    <property type="project" value="UniProtKB-UniRule"/>
</dbReference>
<evidence type="ECO:0000256" key="4">
    <source>
        <dbReference type="ARBA" id="ARBA00022538"/>
    </source>
</evidence>
<evidence type="ECO:0000256" key="1">
    <source>
        <dbReference type="ARBA" id="ARBA00004370"/>
    </source>
</evidence>
<keyword evidence="14 16" id="KW-0406">Ion transport</keyword>
<keyword evidence="4 16" id="KW-0633">Potassium transport</keyword>
<dbReference type="SFLD" id="SFLDF00027">
    <property type="entry name" value="p-type_atpase"/>
    <property type="match status" value="1"/>
</dbReference>
<evidence type="ECO:0000256" key="10">
    <source>
        <dbReference type="ARBA" id="ARBA00022842"/>
    </source>
</evidence>
<evidence type="ECO:0000256" key="8">
    <source>
        <dbReference type="ARBA" id="ARBA00022741"/>
    </source>
</evidence>
<dbReference type="SUPFAM" id="SSF56784">
    <property type="entry name" value="HAD-like"/>
    <property type="match status" value="1"/>
</dbReference>
<feature type="binding site" evidence="16">
    <location>
        <position position="416"/>
    </location>
    <ligand>
        <name>ATP</name>
        <dbReference type="ChEBI" id="CHEBI:30616"/>
    </ligand>
</feature>
<dbReference type="InterPro" id="IPR023214">
    <property type="entry name" value="HAD_sf"/>
</dbReference>
<dbReference type="KEGG" id="thg:TCELL_0357"/>
<dbReference type="SUPFAM" id="SSF81665">
    <property type="entry name" value="Calcium ATPase, transmembrane domain M"/>
    <property type="match status" value="1"/>
</dbReference>
<organism evidence="18 19">
    <name type="scientific">Thermogladius calderae (strain DSM 22663 / VKM B-2946 / 1633)</name>
    <dbReference type="NCBI Taxonomy" id="1184251"/>
    <lineage>
        <taxon>Archaea</taxon>
        <taxon>Thermoproteota</taxon>
        <taxon>Thermoprotei</taxon>
        <taxon>Desulfurococcales</taxon>
        <taxon>Desulfurococcaceae</taxon>
        <taxon>Thermogladius</taxon>
    </lineage>
</organism>
<feature type="domain" description="P-type ATPase A" evidence="17">
    <location>
        <begin position="101"/>
        <end position="195"/>
    </location>
</feature>
<dbReference type="Gene3D" id="3.40.50.1000">
    <property type="entry name" value="HAD superfamily/HAD-like"/>
    <property type="match status" value="1"/>
</dbReference>
<feature type="transmembrane region" description="Helical" evidence="16">
    <location>
        <begin position="672"/>
        <end position="699"/>
    </location>
</feature>
<evidence type="ECO:0000259" key="17">
    <source>
        <dbReference type="Pfam" id="PF00122"/>
    </source>
</evidence>
<evidence type="ECO:0000256" key="16">
    <source>
        <dbReference type="HAMAP-Rule" id="MF_00285"/>
    </source>
</evidence>
<feature type="active site" description="4-aspartylphosphate intermediate" evidence="16">
    <location>
        <position position="295"/>
    </location>
</feature>
<dbReference type="AlphaFoldDB" id="I3TDE4"/>
<dbReference type="HOGENOM" id="CLU_025728_2_0_2"/>
<dbReference type="PANTHER" id="PTHR43743:SF1">
    <property type="entry name" value="POTASSIUM-TRANSPORTING ATPASE ATP-BINDING SUBUNIT"/>
    <property type="match status" value="1"/>
</dbReference>
<dbReference type="GeneID" id="13012642"/>
<dbReference type="PROSITE" id="PS00154">
    <property type="entry name" value="ATPASE_E1_E2"/>
    <property type="match status" value="1"/>
</dbReference>
<gene>
    <name evidence="16" type="primary">kdpB</name>
    <name evidence="18" type="ordered locus">TCELL_0357</name>
</gene>
<keyword evidence="13 16" id="KW-1133">Transmembrane helix</keyword>